<evidence type="ECO:0000256" key="5">
    <source>
        <dbReference type="ARBA" id="ARBA00022553"/>
    </source>
</evidence>
<evidence type="ECO:0000313" key="15">
    <source>
        <dbReference type="Proteomes" id="UP000626148"/>
    </source>
</evidence>
<dbReference type="InterPro" id="IPR045583">
    <property type="entry name" value="KPBA/B_C"/>
</dbReference>
<dbReference type="SUPFAM" id="SSF48208">
    <property type="entry name" value="Six-hairpin glycosidases"/>
    <property type="match status" value="1"/>
</dbReference>
<dbReference type="Gene3D" id="1.50.10.10">
    <property type="match status" value="1"/>
</dbReference>
<evidence type="ECO:0000256" key="7">
    <source>
        <dbReference type="ARBA" id="ARBA00022860"/>
    </source>
</evidence>
<keyword evidence="10" id="KW-0449">Lipoprotein</keyword>
<evidence type="ECO:0000259" key="13">
    <source>
        <dbReference type="Pfam" id="PF19292"/>
    </source>
</evidence>
<dbReference type="Pfam" id="PF19292">
    <property type="entry name" value="KPBB_C"/>
    <property type="match status" value="1"/>
</dbReference>
<gene>
    <name evidence="14" type="ORF">GCM10007392_02400</name>
</gene>
<keyword evidence="15" id="KW-1185">Reference proteome</keyword>
<dbReference type="AlphaFoldDB" id="A0A918K002"/>
<keyword evidence="4" id="KW-1003">Cell membrane</keyword>
<dbReference type="Proteomes" id="UP000626148">
    <property type="component" value="Unassembled WGS sequence"/>
</dbReference>
<keyword evidence="5" id="KW-0597">Phosphoprotein</keyword>
<comment type="pathway">
    <text evidence="2">Glycan biosynthesis; glycogen metabolism.</text>
</comment>
<dbReference type="RefSeq" id="WP_189606670.1">
    <property type="nucleotide sequence ID" value="NZ_BMXR01000001.1"/>
</dbReference>
<dbReference type="InterPro" id="IPR012341">
    <property type="entry name" value="6hp_glycosidase-like_sf"/>
</dbReference>
<comment type="subcellular location">
    <subcellularLocation>
        <location evidence="1">Cell membrane</location>
        <topology evidence="1">Lipid-anchor</topology>
        <orientation evidence="1">Cytoplasmic side</orientation>
    </subcellularLocation>
</comment>
<evidence type="ECO:0000256" key="2">
    <source>
        <dbReference type="ARBA" id="ARBA00005131"/>
    </source>
</evidence>
<evidence type="ECO:0000259" key="12">
    <source>
        <dbReference type="Pfam" id="PF00723"/>
    </source>
</evidence>
<evidence type="ECO:0000256" key="1">
    <source>
        <dbReference type="ARBA" id="ARBA00004342"/>
    </source>
</evidence>
<proteinExistence type="inferred from homology"/>
<dbReference type="Pfam" id="PF00723">
    <property type="entry name" value="Glyco_hydro_15"/>
    <property type="match status" value="1"/>
</dbReference>
<dbReference type="PANTHER" id="PTHR10749">
    <property type="entry name" value="PHOSPHORYLASE B KINASE REGULATORY SUBUNIT"/>
    <property type="match status" value="1"/>
</dbReference>
<evidence type="ECO:0000256" key="11">
    <source>
        <dbReference type="ARBA" id="ARBA00023289"/>
    </source>
</evidence>
<keyword evidence="11" id="KW-0636">Prenylation</keyword>
<comment type="similarity">
    <text evidence="3">Belongs to the phosphorylase b kinase regulatory chain family.</text>
</comment>
<evidence type="ECO:0008006" key="16">
    <source>
        <dbReference type="Google" id="ProtNLM"/>
    </source>
</evidence>
<evidence type="ECO:0000256" key="4">
    <source>
        <dbReference type="ARBA" id="ARBA00022475"/>
    </source>
</evidence>
<organism evidence="14 15">
    <name type="scientific">Saccharospirillum salsuginis</name>
    <dbReference type="NCBI Taxonomy" id="418750"/>
    <lineage>
        <taxon>Bacteria</taxon>
        <taxon>Pseudomonadati</taxon>
        <taxon>Pseudomonadota</taxon>
        <taxon>Gammaproteobacteria</taxon>
        <taxon>Oceanospirillales</taxon>
        <taxon>Saccharospirillaceae</taxon>
        <taxon>Saccharospirillum</taxon>
    </lineage>
</organism>
<comment type="caution">
    <text evidence="14">The sequence shown here is derived from an EMBL/GenBank/DDBJ whole genome shotgun (WGS) entry which is preliminary data.</text>
</comment>
<dbReference type="GO" id="GO:0005964">
    <property type="term" value="C:phosphorylase kinase complex"/>
    <property type="evidence" value="ECO:0007669"/>
    <property type="project" value="TreeGrafter"/>
</dbReference>
<protein>
    <recommendedName>
        <fullName evidence="16">Phosphorylase kinase alpha/beta subunit</fullName>
    </recommendedName>
</protein>
<sequence>MSIPSHEHRIERLDHYFEEVNATILSRQDPVTGLFPASTDVNDHGDYTDAWVRDNVYSIQAVWGLWLGYRKLDHNPERTEYLHQSVVRLMRGLLAAMMKQAHKVERFKYTQNPMDALHAKYETSSGDVVVEDHKWGHLQLDATSIYLLMLAQMTRSGLALIETEDEVNFVQNLVWYIGRGYRTPDFGIWERGNKINNGRVEINASSVGMVKAALQAMRDLNVLADGRQSGVIHVVPDEIARCRTTLENLLPRESLSKEVDAACLSVIGYPAFAVEKSSLVRKTRDRILNTLAGPYGCKRFLRDGHQTALEDHNRLHYEEHELRNFEHIESEWPLFYAFLYLDALFAGDEDKTQSYRERLDGLRVEKDGLWLLPELYFVPGDSIEAEKANPGSQARLPNANVPLVWTQSLYTLGCLVHEGVIDVSDLDPSGRHTRIGNKDRATVIVGVLAENETARERLTAEGLFAETQDELDPVRVLPPLELARVFNVVGQNRRLGLTGRPQRRPRSLATAQLYHLAGESCVFLPQFQNRDTFYLASDNRLLSEKVKAELSYISRHWDQDGQPLMMLYITEPMTRARDAEALFELVRELMNGRCGDVDVRAGALLGLLDEVGVERIDDLNDYYLPEGLSLVPRRRKQWLPFDARLSQPVVPSIMALLEPEESRETQIDRLRNSSNLYEQIDILTDLAESDGLDDDLGIAPRVTVKVLLEEVYRKAGEAHLWSVTRKAAGVLGKYWGGLEDAVAEILARQRIIVVGRAYTDQGTIREPLGNKDTLALINANCGDDRREAILNQEILVILSVIMRGEPELFQGMMTVRPGHLAMLIMGQLAEADHLEPDQAFERLAALSPFEIQSRIRDILGSYTQEVGRLFVTESLHPRTDPTTLHTVSLDDTPEPFELGSARNWLQWREQQGVMPRLPEGFYQNLWNLLKQCHGLVLGDRFDSRSRLESHILNQMTAGEPQFAQLVERLFNHIKSPSYRQMTIEALLGLMTFAQANPDLELDDHIIVEVIISHAVRLNWIAQYPDQAGDYNQYRGQAWQAFYRSAPSQVKARILESVTYLMRMSQEQGAPA</sequence>
<reference evidence="14" key="2">
    <citation type="submission" date="2020-09" db="EMBL/GenBank/DDBJ databases">
        <authorList>
            <person name="Sun Q."/>
            <person name="Kim S."/>
        </authorList>
    </citation>
    <scope>NUCLEOTIDE SEQUENCE</scope>
    <source>
        <strain evidence="14">KCTC 22169</strain>
    </source>
</reference>
<dbReference type="GO" id="GO:0005516">
    <property type="term" value="F:calmodulin binding"/>
    <property type="evidence" value="ECO:0007669"/>
    <property type="project" value="UniProtKB-KW"/>
</dbReference>
<dbReference type="InterPro" id="IPR008734">
    <property type="entry name" value="PHK_A/B_su"/>
</dbReference>
<evidence type="ECO:0000313" key="14">
    <source>
        <dbReference type="EMBL" id="GGX39517.1"/>
    </source>
</evidence>
<keyword evidence="6" id="KW-0321">Glycogen metabolism</keyword>
<dbReference type="EMBL" id="BMXR01000001">
    <property type="protein sequence ID" value="GGX39517.1"/>
    <property type="molecule type" value="Genomic_DNA"/>
</dbReference>
<reference evidence="14" key="1">
    <citation type="journal article" date="2014" name="Int. J. Syst. Evol. Microbiol.">
        <title>Complete genome sequence of Corynebacterium casei LMG S-19264T (=DSM 44701T), isolated from a smear-ripened cheese.</title>
        <authorList>
            <consortium name="US DOE Joint Genome Institute (JGI-PGF)"/>
            <person name="Walter F."/>
            <person name="Albersmeier A."/>
            <person name="Kalinowski J."/>
            <person name="Ruckert C."/>
        </authorList>
    </citation>
    <scope>NUCLEOTIDE SEQUENCE</scope>
    <source>
        <strain evidence="14">KCTC 22169</strain>
    </source>
</reference>
<dbReference type="InterPro" id="IPR011613">
    <property type="entry name" value="GH15-like"/>
</dbReference>
<dbReference type="GO" id="GO:0005886">
    <property type="term" value="C:plasma membrane"/>
    <property type="evidence" value="ECO:0007669"/>
    <property type="project" value="UniProtKB-SubCell"/>
</dbReference>
<evidence type="ECO:0000256" key="9">
    <source>
        <dbReference type="ARBA" id="ARBA00023277"/>
    </source>
</evidence>
<evidence type="ECO:0000256" key="10">
    <source>
        <dbReference type="ARBA" id="ARBA00023288"/>
    </source>
</evidence>
<dbReference type="GO" id="GO:0005977">
    <property type="term" value="P:glycogen metabolic process"/>
    <property type="evidence" value="ECO:0007669"/>
    <property type="project" value="UniProtKB-KW"/>
</dbReference>
<keyword evidence="7" id="KW-0112">Calmodulin-binding</keyword>
<evidence type="ECO:0000256" key="3">
    <source>
        <dbReference type="ARBA" id="ARBA00007128"/>
    </source>
</evidence>
<keyword evidence="9" id="KW-0119">Carbohydrate metabolism</keyword>
<feature type="domain" description="GH15-like" evidence="12">
    <location>
        <begin position="12"/>
        <end position="816"/>
    </location>
</feature>
<feature type="domain" description="Phosphorylase b kinase regulatory subunit alpha/beta C-terminal" evidence="13">
    <location>
        <begin position="832"/>
        <end position="1066"/>
    </location>
</feature>
<dbReference type="PANTHER" id="PTHR10749:SF7">
    <property type="entry name" value="PHOSPHORYLASE B KINASE REGULATORY SUBUNIT ALPHA-RELATED"/>
    <property type="match status" value="1"/>
</dbReference>
<dbReference type="InterPro" id="IPR008928">
    <property type="entry name" value="6-hairpin_glycosidase_sf"/>
</dbReference>
<accession>A0A918K002</accession>
<evidence type="ECO:0000256" key="8">
    <source>
        <dbReference type="ARBA" id="ARBA00023136"/>
    </source>
</evidence>
<evidence type="ECO:0000256" key="6">
    <source>
        <dbReference type="ARBA" id="ARBA00022600"/>
    </source>
</evidence>
<keyword evidence="8" id="KW-0472">Membrane</keyword>
<name>A0A918K002_9GAMM</name>
<dbReference type="FunFam" id="1.50.10.10:FF:000004">
    <property type="entry name" value="Phosphorylase b kinase regulatory subunit"/>
    <property type="match status" value="1"/>
</dbReference>